<evidence type="ECO:0000313" key="3">
    <source>
        <dbReference type="Proteomes" id="UP001633002"/>
    </source>
</evidence>
<evidence type="ECO:0000313" key="2">
    <source>
        <dbReference type="EMBL" id="KAL3695349.1"/>
    </source>
</evidence>
<dbReference type="PANTHER" id="PTHR33116">
    <property type="entry name" value="REVERSE TRANSCRIPTASE ZINC-BINDING DOMAIN-CONTAINING PROTEIN-RELATED-RELATED"/>
    <property type="match status" value="1"/>
</dbReference>
<evidence type="ECO:0008006" key="4">
    <source>
        <dbReference type="Google" id="ProtNLM"/>
    </source>
</evidence>
<sequence length="493" mass="56165">MVDTGCHVAELGEIVVYLGGPIGRGVSDGQLVDFLIAKFQKRLGHWSTKVLSWAGRVIILRHILALIPIYHFSTLSLTRHGFGELEKVARAFLWGLNNEGKEKTSLVGWEMIGRPLGNFNRQADVMKMCLLTRIMQRNAAEWITLLTAAIKKQARNWDDSSVNPFPLQEFLLLGPQPSANIVKTVRWLLSGWYKARKLLKFDPRNAQIPGQLEMWKVELLMKKSVMPVQLEWRKIRGIFSQCEVRRVDDFVNRDGKRRILPGLERLAAEKNEETHRSLTSLEEWLIHTKPGEGRLENSSGWCWENDRIKTTAWAASNAQWRHLLSPTATSDPEMERKWPEGGDGVHNHWRELLNSEALGSSYIGVRLENVSLLNILDESLEKQRTHPKLLLAVIPTTRAIWRERNDCIFRNKDSRISLNEILKEVTRELSILGEKRTSELLRRTIQSEVSQIAAAVNLLEGQHSTPPRAAHSPPLDRGVVEEPTVGNPETAEE</sequence>
<organism evidence="2 3">
    <name type="scientific">Riccia sorocarpa</name>
    <dbReference type="NCBI Taxonomy" id="122646"/>
    <lineage>
        <taxon>Eukaryota</taxon>
        <taxon>Viridiplantae</taxon>
        <taxon>Streptophyta</taxon>
        <taxon>Embryophyta</taxon>
        <taxon>Marchantiophyta</taxon>
        <taxon>Marchantiopsida</taxon>
        <taxon>Marchantiidae</taxon>
        <taxon>Marchantiales</taxon>
        <taxon>Ricciaceae</taxon>
        <taxon>Riccia</taxon>
    </lineage>
</organism>
<name>A0ABD3HX35_9MARC</name>
<dbReference type="Proteomes" id="UP001633002">
    <property type="component" value="Unassembled WGS sequence"/>
</dbReference>
<reference evidence="2 3" key="1">
    <citation type="submission" date="2024-09" db="EMBL/GenBank/DDBJ databases">
        <title>Chromosome-scale assembly of Riccia sorocarpa.</title>
        <authorList>
            <person name="Paukszto L."/>
        </authorList>
    </citation>
    <scope>NUCLEOTIDE SEQUENCE [LARGE SCALE GENOMIC DNA]</scope>
    <source>
        <strain evidence="2">LP-2024</strain>
        <tissue evidence="2">Aerial parts of the thallus</tissue>
    </source>
</reference>
<comment type="caution">
    <text evidence="2">The sequence shown here is derived from an EMBL/GenBank/DDBJ whole genome shotgun (WGS) entry which is preliminary data.</text>
</comment>
<gene>
    <name evidence="2" type="ORF">R1sor_009425</name>
</gene>
<dbReference type="PANTHER" id="PTHR33116:SF78">
    <property type="entry name" value="OS12G0587133 PROTEIN"/>
    <property type="match status" value="1"/>
</dbReference>
<proteinExistence type="predicted"/>
<protein>
    <recommendedName>
        <fullName evidence="4">Reverse transcriptase zinc-binding domain-containing protein</fullName>
    </recommendedName>
</protein>
<dbReference type="AlphaFoldDB" id="A0ABD3HX35"/>
<keyword evidence="3" id="KW-1185">Reference proteome</keyword>
<accession>A0ABD3HX35</accession>
<feature type="region of interest" description="Disordered" evidence="1">
    <location>
        <begin position="462"/>
        <end position="493"/>
    </location>
</feature>
<evidence type="ECO:0000256" key="1">
    <source>
        <dbReference type="SAM" id="MobiDB-lite"/>
    </source>
</evidence>
<dbReference type="EMBL" id="JBJQOH010000002">
    <property type="protein sequence ID" value="KAL3695349.1"/>
    <property type="molecule type" value="Genomic_DNA"/>
</dbReference>